<feature type="compositionally biased region" description="Polar residues" evidence="1">
    <location>
        <begin position="101"/>
        <end position="112"/>
    </location>
</feature>
<name>Q6IL51_DROME</name>
<feature type="transmembrane region" description="Helical" evidence="2">
    <location>
        <begin position="22"/>
        <end position="42"/>
    </location>
</feature>
<dbReference type="AlphaFoldDB" id="Q6IL51"/>
<protein>
    <submittedName>
        <fullName evidence="3">HDC10343</fullName>
    </submittedName>
</protein>
<evidence type="ECO:0000256" key="2">
    <source>
        <dbReference type="SAM" id="Phobius"/>
    </source>
</evidence>
<evidence type="ECO:0000313" key="3">
    <source>
        <dbReference type="EMBL" id="DAA03010.1"/>
    </source>
</evidence>
<keyword evidence="2" id="KW-1133">Transmembrane helix</keyword>
<organism evidence="3">
    <name type="scientific">Drosophila melanogaster</name>
    <name type="common">Fruit fly</name>
    <dbReference type="NCBI Taxonomy" id="7227"/>
    <lineage>
        <taxon>Eukaryota</taxon>
        <taxon>Metazoa</taxon>
        <taxon>Ecdysozoa</taxon>
        <taxon>Arthropoda</taxon>
        <taxon>Hexapoda</taxon>
        <taxon>Insecta</taxon>
        <taxon>Pterygota</taxon>
        <taxon>Neoptera</taxon>
        <taxon>Endopterygota</taxon>
        <taxon>Diptera</taxon>
        <taxon>Brachycera</taxon>
        <taxon>Muscomorpha</taxon>
        <taxon>Ephydroidea</taxon>
        <taxon>Drosophilidae</taxon>
        <taxon>Drosophila</taxon>
        <taxon>Sophophora</taxon>
    </lineage>
</organism>
<reference evidence="3" key="1">
    <citation type="journal article" date="2003" name="Genome Biol.">
        <title>An integrated gene annotation and transcriptional profiling approach towards the full gene content of the Drosophila genome.</title>
        <authorList>
            <person name="Hild M."/>
            <person name="Beckmann B."/>
            <person name="Haas S.A."/>
            <person name="Koch B."/>
            <person name="Solovyev V."/>
            <person name="Busold C."/>
            <person name="Fellenberg K."/>
            <person name="Boutros M."/>
            <person name="Vingron M."/>
            <person name="Sauer F."/>
            <person name="Hoheisel J.D."/>
            <person name="Paro R."/>
        </authorList>
    </citation>
    <scope>NUCLEOTIDE SEQUENCE</scope>
</reference>
<proteinExistence type="predicted"/>
<gene>
    <name evidence="3" type="ORF">HDC10343</name>
</gene>
<dbReference type="EMBL" id="BK002165">
    <property type="protein sequence ID" value="DAA03010.1"/>
    <property type="molecule type" value="Genomic_DNA"/>
</dbReference>
<evidence type="ECO:0000256" key="1">
    <source>
        <dbReference type="SAM" id="MobiDB-lite"/>
    </source>
</evidence>
<sequence>MRLNCEKLSQPRSGNKRSAEKYGLLQVILLLLLLLMLLRLLLLQMQHPLLLAGSNKPVAAEKAEEAATANKGVARPVKMSNYFAKMLQNSRERGSGKKQIQKQIESPYSSSYTKKRNDK</sequence>
<keyword evidence="2" id="KW-0472">Membrane</keyword>
<accession>Q6IL51</accession>
<keyword evidence="2" id="KW-0812">Transmembrane</keyword>
<feature type="region of interest" description="Disordered" evidence="1">
    <location>
        <begin position="88"/>
        <end position="119"/>
    </location>
</feature>